<organism evidence="1 2">
    <name type="scientific">Ascobolus immersus RN42</name>
    <dbReference type="NCBI Taxonomy" id="1160509"/>
    <lineage>
        <taxon>Eukaryota</taxon>
        <taxon>Fungi</taxon>
        <taxon>Dikarya</taxon>
        <taxon>Ascomycota</taxon>
        <taxon>Pezizomycotina</taxon>
        <taxon>Pezizomycetes</taxon>
        <taxon>Pezizales</taxon>
        <taxon>Ascobolaceae</taxon>
        <taxon>Ascobolus</taxon>
    </lineage>
</organism>
<name>A0A3N4HUH5_ASCIM</name>
<protein>
    <submittedName>
        <fullName evidence="1">Uncharacterized protein</fullName>
    </submittedName>
</protein>
<dbReference type="AlphaFoldDB" id="A0A3N4HUH5"/>
<dbReference type="EMBL" id="ML119825">
    <property type="protein sequence ID" value="RPA73324.1"/>
    <property type="molecule type" value="Genomic_DNA"/>
</dbReference>
<evidence type="ECO:0000313" key="1">
    <source>
        <dbReference type="EMBL" id="RPA73324.1"/>
    </source>
</evidence>
<proteinExistence type="predicted"/>
<keyword evidence="2" id="KW-1185">Reference proteome</keyword>
<gene>
    <name evidence="1" type="ORF">BJ508DRAFT_52966</name>
</gene>
<dbReference type="Proteomes" id="UP000275078">
    <property type="component" value="Unassembled WGS sequence"/>
</dbReference>
<evidence type="ECO:0000313" key="2">
    <source>
        <dbReference type="Proteomes" id="UP000275078"/>
    </source>
</evidence>
<sequence>MIGRIGSRLIGGEHPTRVSVVYSDVHACHQPANIPEMPLLLSGNDGIRIGKRSCALLLLAGQRAVSCEDRCRKLTSRSCGGIEHRGLLVKPETRQPLSTFLQLPSSLMRCLSSRLPSRLNPACSRVKFHYGMPNMIGIFLSHVHRYLARMQPSPSHRPISAVLMGKNHTQKRPNCGAGSSFRQPHVPVQVQHLVDRQLWNGYIGMSLSSCHPCAHDTGSTNRRAAKRSR</sequence>
<reference evidence="1 2" key="1">
    <citation type="journal article" date="2018" name="Nat. Ecol. Evol.">
        <title>Pezizomycetes genomes reveal the molecular basis of ectomycorrhizal truffle lifestyle.</title>
        <authorList>
            <person name="Murat C."/>
            <person name="Payen T."/>
            <person name="Noel B."/>
            <person name="Kuo A."/>
            <person name="Morin E."/>
            <person name="Chen J."/>
            <person name="Kohler A."/>
            <person name="Krizsan K."/>
            <person name="Balestrini R."/>
            <person name="Da Silva C."/>
            <person name="Montanini B."/>
            <person name="Hainaut M."/>
            <person name="Levati E."/>
            <person name="Barry K.W."/>
            <person name="Belfiori B."/>
            <person name="Cichocki N."/>
            <person name="Clum A."/>
            <person name="Dockter R.B."/>
            <person name="Fauchery L."/>
            <person name="Guy J."/>
            <person name="Iotti M."/>
            <person name="Le Tacon F."/>
            <person name="Lindquist E.A."/>
            <person name="Lipzen A."/>
            <person name="Malagnac F."/>
            <person name="Mello A."/>
            <person name="Molinier V."/>
            <person name="Miyauchi S."/>
            <person name="Poulain J."/>
            <person name="Riccioni C."/>
            <person name="Rubini A."/>
            <person name="Sitrit Y."/>
            <person name="Splivallo R."/>
            <person name="Traeger S."/>
            <person name="Wang M."/>
            <person name="Zifcakova L."/>
            <person name="Wipf D."/>
            <person name="Zambonelli A."/>
            <person name="Paolocci F."/>
            <person name="Nowrousian M."/>
            <person name="Ottonello S."/>
            <person name="Baldrian P."/>
            <person name="Spatafora J.W."/>
            <person name="Henrissat B."/>
            <person name="Nagy L.G."/>
            <person name="Aury J.M."/>
            <person name="Wincker P."/>
            <person name="Grigoriev I.V."/>
            <person name="Bonfante P."/>
            <person name="Martin F.M."/>
        </authorList>
    </citation>
    <scope>NUCLEOTIDE SEQUENCE [LARGE SCALE GENOMIC DNA]</scope>
    <source>
        <strain evidence="1 2">RN42</strain>
    </source>
</reference>
<accession>A0A3N4HUH5</accession>